<proteinExistence type="predicted"/>
<accession>A0A2P7RU74</accession>
<keyword evidence="2" id="KW-1185">Reference proteome</keyword>
<dbReference type="AlphaFoldDB" id="A0A2P7RU74"/>
<dbReference type="EMBL" id="PXYL01000028">
    <property type="protein sequence ID" value="PSJ53777.1"/>
    <property type="molecule type" value="Genomic_DNA"/>
</dbReference>
<dbReference type="Proteomes" id="UP000240653">
    <property type="component" value="Unassembled WGS sequence"/>
</dbReference>
<protein>
    <submittedName>
        <fullName evidence="1">Uncharacterized protein</fullName>
    </submittedName>
</protein>
<organism evidence="1 2">
    <name type="scientific">Pseudaminobacter soli</name>
    <name type="common">ex Li et al. 2025</name>
    <dbReference type="NCBI Taxonomy" id="1295366"/>
    <lineage>
        <taxon>Bacteria</taxon>
        <taxon>Pseudomonadati</taxon>
        <taxon>Pseudomonadota</taxon>
        <taxon>Alphaproteobacteria</taxon>
        <taxon>Hyphomicrobiales</taxon>
        <taxon>Phyllobacteriaceae</taxon>
        <taxon>Pseudaminobacter</taxon>
    </lineage>
</organism>
<comment type="caution">
    <text evidence="1">The sequence shown here is derived from an EMBL/GenBank/DDBJ whole genome shotgun (WGS) entry which is preliminary data.</text>
</comment>
<reference evidence="1 2" key="1">
    <citation type="submission" date="2018-03" db="EMBL/GenBank/DDBJ databases">
        <title>The draft genome of Mesorhizobium soli JCM 19897.</title>
        <authorList>
            <person name="Li L."/>
            <person name="Liu L."/>
            <person name="Liang L."/>
            <person name="Wang T."/>
            <person name="Zhang X."/>
        </authorList>
    </citation>
    <scope>NUCLEOTIDE SEQUENCE [LARGE SCALE GENOMIC DNA]</scope>
    <source>
        <strain evidence="1 2">JCM 19897</strain>
    </source>
</reference>
<evidence type="ECO:0000313" key="2">
    <source>
        <dbReference type="Proteomes" id="UP000240653"/>
    </source>
</evidence>
<sequence length="99" mass="11645">MRGWQPWEKGMGELKIESVWWEARDLHFPLDNATVYFDGSHLVGIQLWGAHGNHCCMRKPPADWKPRPKDPIEQDRICKEWINNRRATRGDPPLPYRPG</sequence>
<evidence type="ECO:0000313" key="1">
    <source>
        <dbReference type="EMBL" id="PSJ53777.1"/>
    </source>
</evidence>
<name>A0A2P7RU74_9HYPH</name>
<gene>
    <name evidence="1" type="ORF">C7I85_27805</name>
</gene>